<dbReference type="InterPro" id="IPR013766">
    <property type="entry name" value="Thioredoxin_domain"/>
</dbReference>
<reference evidence="10 11" key="1">
    <citation type="journal article" date="2024" name="bioRxiv">
        <title>A reference genome for Trichogramma kaykai: A tiny desert-dwelling parasitoid wasp with competing sex-ratio distorters.</title>
        <authorList>
            <person name="Culotta J."/>
            <person name="Lindsey A.R."/>
        </authorList>
    </citation>
    <scope>NUCLEOTIDE SEQUENCE [LARGE SCALE GENOMIC DNA]</scope>
    <source>
        <strain evidence="10 11">KSX58</strain>
    </source>
</reference>
<name>A0ABD2WNS8_9HYME</name>
<dbReference type="SUPFAM" id="SSF52833">
    <property type="entry name" value="Thioredoxin-like"/>
    <property type="match status" value="5"/>
</dbReference>
<evidence type="ECO:0000313" key="11">
    <source>
        <dbReference type="Proteomes" id="UP001627154"/>
    </source>
</evidence>
<dbReference type="PROSITE" id="PS51352">
    <property type="entry name" value="THIOREDOXIN_2"/>
    <property type="match status" value="4"/>
</dbReference>
<evidence type="ECO:0000256" key="5">
    <source>
        <dbReference type="ARBA" id="ARBA00035002"/>
    </source>
</evidence>
<dbReference type="CDD" id="cd06257">
    <property type="entry name" value="DnaJ"/>
    <property type="match status" value="1"/>
</dbReference>
<keyword evidence="11" id="KW-1185">Reference proteome</keyword>
<dbReference type="FunFam" id="1.10.287.110:FF:000029">
    <property type="entry name" value="DnaJ homolog subfamily C member 10"/>
    <property type="match status" value="1"/>
</dbReference>
<protein>
    <recommendedName>
        <fullName evidence="2">DnaJ homolog subfamily C member 10</fullName>
    </recommendedName>
    <alternativeName>
        <fullName evidence="3">DnaJ homolog subfamily C member 16</fullName>
    </alternativeName>
    <alternativeName>
        <fullName evidence="6">Endoplasmic reticulum DNA J domain-containing protein 8</fullName>
    </alternativeName>
</protein>
<dbReference type="InterPro" id="IPR018253">
    <property type="entry name" value="DnaJ_domain_CS"/>
</dbReference>
<dbReference type="InterPro" id="IPR001623">
    <property type="entry name" value="DnaJ_domain"/>
</dbReference>
<dbReference type="GO" id="GO:0005789">
    <property type="term" value="C:endoplasmic reticulum membrane"/>
    <property type="evidence" value="ECO:0007669"/>
    <property type="project" value="UniProtKB-SubCell"/>
</dbReference>
<dbReference type="SMART" id="SM00271">
    <property type="entry name" value="DnaJ"/>
    <property type="match status" value="1"/>
</dbReference>
<feature type="chain" id="PRO_5044820540" description="DnaJ homolog subfamily C member 10" evidence="7">
    <location>
        <begin position="16"/>
        <end position="784"/>
    </location>
</feature>
<organism evidence="10 11">
    <name type="scientific">Trichogramma kaykai</name>
    <dbReference type="NCBI Taxonomy" id="54128"/>
    <lineage>
        <taxon>Eukaryota</taxon>
        <taxon>Metazoa</taxon>
        <taxon>Ecdysozoa</taxon>
        <taxon>Arthropoda</taxon>
        <taxon>Hexapoda</taxon>
        <taxon>Insecta</taxon>
        <taxon>Pterygota</taxon>
        <taxon>Neoptera</taxon>
        <taxon>Endopterygota</taxon>
        <taxon>Hymenoptera</taxon>
        <taxon>Apocrita</taxon>
        <taxon>Proctotrupomorpha</taxon>
        <taxon>Chalcidoidea</taxon>
        <taxon>Trichogrammatidae</taxon>
        <taxon>Trichogramma</taxon>
    </lineage>
</organism>
<dbReference type="InterPro" id="IPR017937">
    <property type="entry name" value="Thioredoxin_CS"/>
</dbReference>
<feature type="signal peptide" evidence="7">
    <location>
        <begin position="1"/>
        <end position="15"/>
    </location>
</feature>
<dbReference type="EMBL" id="JBJJXI010000088">
    <property type="protein sequence ID" value="KAL3394763.1"/>
    <property type="molecule type" value="Genomic_DNA"/>
</dbReference>
<feature type="domain" description="Thioredoxin" evidence="9">
    <location>
        <begin position="544"/>
        <end position="662"/>
    </location>
</feature>
<feature type="domain" description="Thioredoxin" evidence="9">
    <location>
        <begin position="405"/>
        <end position="543"/>
    </location>
</feature>
<dbReference type="SUPFAM" id="SSF46565">
    <property type="entry name" value="Chaperone J-domain"/>
    <property type="match status" value="1"/>
</dbReference>
<dbReference type="Pfam" id="PF00085">
    <property type="entry name" value="Thioredoxin"/>
    <property type="match status" value="4"/>
</dbReference>
<dbReference type="Gene3D" id="1.10.287.110">
    <property type="entry name" value="DnaJ domain"/>
    <property type="match status" value="1"/>
</dbReference>
<evidence type="ECO:0000313" key="10">
    <source>
        <dbReference type="EMBL" id="KAL3394763.1"/>
    </source>
</evidence>
<dbReference type="PROSITE" id="PS00194">
    <property type="entry name" value="THIOREDOXIN_1"/>
    <property type="match status" value="1"/>
</dbReference>
<dbReference type="InterPro" id="IPR036249">
    <property type="entry name" value="Thioredoxin-like_sf"/>
</dbReference>
<accession>A0ABD2WNS8</accession>
<evidence type="ECO:0000256" key="4">
    <source>
        <dbReference type="ARBA" id="ARBA00023006"/>
    </source>
</evidence>
<dbReference type="AlphaFoldDB" id="A0ABD2WNS8"/>
<dbReference type="CDD" id="cd02961">
    <property type="entry name" value="PDI_a_family"/>
    <property type="match status" value="3"/>
</dbReference>
<evidence type="ECO:0000259" key="9">
    <source>
        <dbReference type="PROSITE" id="PS51352"/>
    </source>
</evidence>
<dbReference type="PANTHER" id="PTHR44340">
    <property type="entry name" value="DNAJ HOMOLOG SUBFAMILY C MEMBER 10"/>
    <property type="match status" value="1"/>
</dbReference>
<dbReference type="PROSITE" id="PS50076">
    <property type="entry name" value="DNAJ_2"/>
    <property type="match status" value="1"/>
</dbReference>
<dbReference type="PROSITE" id="PS00636">
    <property type="entry name" value="DNAJ_1"/>
    <property type="match status" value="1"/>
</dbReference>
<evidence type="ECO:0000256" key="1">
    <source>
        <dbReference type="ARBA" id="ARBA00004163"/>
    </source>
</evidence>
<evidence type="ECO:0000256" key="3">
    <source>
        <dbReference type="ARBA" id="ARBA00020921"/>
    </source>
</evidence>
<evidence type="ECO:0000259" key="8">
    <source>
        <dbReference type="PROSITE" id="PS50076"/>
    </source>
</evidence>
<dbReference type="PRINTS" id="PR00625">
    <property type="entry name" value="JDOMAIN"/>
</dbReference>
<dbReference type="InterPro" id="IPR052460">
    <property type="entry name" value="ER_disulfide_reductase"/>
</dbReference>
<gene>
    <name evidence="10" type="ORF">TKK_011046</name>
</gene>
<comment type="function">
    <text evidence="5">Plays an important role in regulating the size of autophagosomes during the formation process.</text>
</comment>
<evidence type="ECO:0000256" key="7">
    <source>
        <dbReference type="SAM" id="SignalP"/>
    </source>
</evidence>
<comment type="caution">
    <text evidence="10">The sequence shown here is derived from an EMBL/GenBank/DDBJ whole genome shotgun (WGS) entry which is preliminary data.</text>
</comment>
<evidence type="ECO:0000256" key="6">
    <source>
        <dbReference type="ARBA" id="ARBA00035043"/>
    </source>
</evidence>
<dbReference type="InterPro" id="IPR036869">
    <property type="entry name" value="J_dom_sf"/>
</dbReference>
<evidence type="ECO:0000256" key="2">
    <source>
        <dbReference type="ARBA" id="ARBA00020920"/>
    </source>
</evidence>
<dbReference type="Gene3D" id="3.40.30.10">
    <property type="entry name" value="Glutaredoxin"/>
    <property type="match status" value="5"/>
</dbReference>
<keyword evidence="7" id="KW-0732">Signal</keyword>
<dbReference type="Pfam" id="PF00226">
    <property type="entry name" value="DnaJ"/>
    <property type="match status" value="1"/>
</dbReference>
<dbReference type="PANTHER" id="PTHR44340:SF1">
    <property type="entry name" value="DNAJ HOMOLOG SUBFAMILY C MEMBER 10"/>
    <property type="match status" value="1"/>
</dbReference>
<dbReference type="Proteomes" id="UP001627154">
    <property type="component" value="Unassembled WGS sequence"/>
</dbReference>
<sequence>MRLAVFFVLLSLAWAAEDYYKLLGIERSADQREIRKAFKKLAVTEHPDKKTDDPDAHEKFIKLTTAYEVLKDPELRKKYDLWGEEGLDNNKRPQYQSYTYYQNNFGIYDDDPQIVTLSRTDYYDSVVDSDKMWFINFYSPQCSHCHTLAPVWRKIAKALEGVIRIGAVNCEDDWHLCNEIQIRSYPTLMWYPSKSKEHYGHKYKDVKDYEKLMKFVMSKVETKIQELNVKAWENLQNGNQTIKKPTLVLICRKDHYCFTWDERKRVASIFDTIVDVKVLNCQDDDCGSLLTDTTTNAVYLPAQTTSELKPVLFEELYELEDLVKKVLDQLPEPKDISEEKFWEIKSQLEKKSNGGWLVCFYIGHATEFDVTLKKLPTLLKDVNLAKVNCGRYSSLCKNLNINYYPLWGVLKPGGAFETSHGKSNLNEVANFAKSSMKATNLWDLSKDQIDSIMSSGSNEPWFLDWYAPWCPPCMKFLPEFRRASLQFDPSVVRFGTIDCTKHSDTCRQYNIRSYPTAMLINGTTTTYFSANQRTWWYITEFIKETMNPTVIRLTSENFEKKLVKKLIRDIWVVDYFAPWCGPCRQLAPEWNKVAKALKELSFVKIASVDCEADRTLCREQAVDSYPTIRLYPKNSVGTKKVLEYSGSRDHVSMLNWITNFFPVEVREIEDWRLDQEVLQSDEAVLVDYYAPWCSHCISLEPQFAIAAQMLEDKVRFVKVNCDNYRFACRKAEIRGYPSLKLYAFEKDRKSLSAGLRLQGTTAAQIRDEVLNILPEKYLVEHDEL</sequence>
<proteinExistence type="predicted"/>
<feature type="domain" description="J" evidence="8">
    <location>
        <begin position="18"/>
        <end position="83"/>
    </location>
</feature>
<dbReference type="GO" id="GO:0006914">
    <property type="term" value="P:autophagy"/>
    <property type="evidence" value="ECO:0007669"/>
    <property type="project" value="UniProtKB-KW"/>
</dbReference>
<feature type="domain" description="Thioredoxin" evidence="9">
    <location>
        <begin position="667"/>
        <end position="778"/>
    </location>
</feature>
<keyword evidence="4" id="KW-0072">Autophagy</keyword>
<comment type="subcellular location">
    <subcellularLocation>
        <location evidence="1">Endoplasmic reticulum membrane</location>
        <topology evidence="1">Single-pass type IV membrane protein</topology>
    </subcellularLocation>
</comment>
<feature type="domain" description="Thioredoxin" evidence="9">
    <location>
        <begin position="86"/>
        <end position="221"/>
    </location>
</feature>